<feature type="region of interest" description="Disordered" evidence="1">
    <location>
        <begin position="564"/>
        <end position="591"/>
    </location>
</feature>
<keyword evidence="3" id="KW-1185">Reference proteome</keyword>
<gene>
    <name evidence="2" type="ORF">GJ744_009857</name>
</gene>
<dbReference type="EMBL" id="JAACFV010000060">
    <property type="protein sequence ID" value="KAF7507960.1"/>
    <property type="molecule type" value="Genomic_DNA"/>
</dbReference>
<feature type="compositionally biased region" description="Low complexity" evidence="1">
    <location>
        <begin position="137"/>
        <end position="153"/>
    </location>
</feature>
<reference evidence="2" key="1">
    <citation type="submission" date="2020-02" db="EMBL/GenBank/DDBJ databases">
        <authorList>
            <person name="Palmer J.M."/>
        </authorList>
    </citation>
    <scope>NUCLEOTIDE SEQUENCE</scope>
    <source>
        <strain evidence="2">EPUS1.4</strain>
        <tissue evidence="2">Thallus</tissue>
    </source>
</reference>
<dbReference type="AlphaFoldDB" id="A0A8H7AF60"/>
<feature type="region of interest" description="Disordered" evidence="1">
    <location>
        <begin position="358"/>
        <end position="451"/>
    </location>
</feature>
<feature type="compositionally biased region" description="Polar residues" evidence="1">
    <location>
        <begin position="66"/>
        <end position="83"/>
    </location>
</feature>
<sequence length="846" mass="95239">MTAMPLARSSFQLRELIQQWLLDIPRGVEDPTHQNHEQDGNAEREQGREISTATAKARFEGHAPSMGNNSNTPHCSALYPTSRSAKDNRKSSAWREDDESSHTNQAHIGNSKRRRSTLVHRQDIEKSKRRKAMKEYPSISQNSSVRPSSPASSLGTSEALSLRRDTLERRSIGVEQYERRPRHKTKANKYDLNMRANSREARDIAGGERKSSRRRRRKSGLTLNSDFKAPNVAQERLTLKANSGPGIFHRGKASSPVHIRGMPDLCFTEMNFLSKRRDHQEPNKRNPKHARSSKSKEKEKSRAEQISKYFQRSQAAKPCIRTRAQTMVPEQNMTQDSPAVSVLSMSDHQDLDLDRRQRTPANHGLGRHTAQQMDRDAAVTQGCRVSDIEEPQTEHHQRHSSPITNRDQLKSSSSYYSWSVTPSRRSRSNQEATTNSPKIVAQTSRPDGFRATTKQQHAVYSRLVKSPHDQTVREPVHESPMSQLSLDEYTKSMLLGSKQDLWGKFPTDYRAAELYTLTDLKGLSRLGKLEEPGKDSHGFQGEDEQRAWFLSNNGFKFDAELSSTPTAQMPTTQKRSSTVVGNTSSNDQRLSPHIKLPIAGSMTKGHSAGQIFDGNMLVNHFSMPGLTFAPPGPRNRPTSEQSYGYPSFENIHAEIPTRTIRSVTAPQPGPHEYRWTNTSGRLPQDAPANDTAQQIIRDIEQEELLIFQAKNHKSGAAEDVIDIALDGFSDHTSRTDLPEFHDMRGHDPFPLQQDSEYSEQNIDRPPPGPAMAQPGPSPHQSCLDPGRMNADQSQGQRRPKNVRFATDQQSGCLSLSVDDGSILAELQRQQEGENALVDFWRPNILY</sequence>
<feature type="region of interest" description="Disordered" evidence="1">
    <location>
        <begin position="27"/>
        <end position="49"/>
    </location>
</feature>
<protein>
    <submittedName>
        <fullName evidence="2">Uncharacterized protein</fullName>
    </submittedName>
</protein>
<dbReference type="Proteomes" id="UP000606974">
    <property type="component" value="Unassembled WGS sequence"/>
</dbReference>
<proteinExistence type="predicted"/>
<feature type="region of interest" description="Disordered" evidence="1">
    <location>
        <begin position="664"/>
        <end position="690"/>
    </location>
</feature>
<feature type="compositionally biased region" description="Basic and acidic residues" evidence="1">
    <location>
        <begin position="84"/>
        <end position="95"/>
    </location>
</feature>
<dbReference type="OrthoDB" id="2537141at2759"/>
<feature type="region of interest" description="Disordered" evidence="1">
    <location>
        <begin position="61"/>
        <end position="229"/>
    </location>
</feature>
<feature type="compositionally biased region" description="Basic and acidic residues" evidence="1">
    <location>
        <begin position="27"/>
        <end position="48"/>
    </location>
</feature>
<evidence type="ECO:0000256" key="1">
    <source>
        <dbReference type="SAM" id="MobiDB-lite"/>
    </source>
</evidence>
<feature type="compositionally biased region" description="Basic and acidic residues" evidence="1">
    <location>
        <begin position="294"/>
        <end position="305"/>
    </location>
</feature>
<name>A0A8H7AF60_9EURO</name>
<evidence type="ECO:0000313" key="2">
    <source>
        <dbReference type="EMBL" id="KAF7507960.1"/>
    </source>
</evidence>
<feature type="compositionally biased region" description="Basic and acidic residues" evidence="1">
    <location>
        <begin position="197"/>
        <end position="210"/>
    </location>
</feature>
<feature type="compositionally biased region" description="Polar residues" evidence="1">
    <location>
        <begin position="429"/>
        <end position="445"/>
    </location>
</feature>
<feature type="compositionally biased region" description="Basic and acidic residues" evidence="1">
    <location>
        <begin position="161"/>
        <end position="179"/>
    </location>
</feature>
<accession>A0A8H7AF60</accession>
<evidence type="ECO:0000313" key="3">
    <source>
        <dbReference type="Proteomes" id="UP000606974"/>
    </source>
</evidence>
<feature type="compositionally biased region" description="Polar residues" evidence="1">
    <location>
        <begin position="564"/>
        <end position="589"/>
    </location>
</feature>
<feature type="region of interest" description="Disordered" evidence="1">
    <location>
        <begin position="736"/>
        <end position="810"/>
    </location>
</feature>
<organism evidence="2 3">
    <name type="scientific">Endocarpon pusillum</name>
    <dbReference type="NCBI Taxonomy" id="364733"/>
    <lineage>
        <taxon>Eukaryota</taxon>
        <taxon>Fungi</taxon>
        <taxon>Dikarya</taxon>
        <taxon>Ascomycota</taxon>
        <taxon>Pezizomycotina</taxon>
        <taxon>Eurotiomycetes</taxon>
        <taxon>Chaetothyriomycetidae</taxon>
        <taxon>Verrucariales</taxon>
        <taxon>Verrucariaceae</taxon>
        <taxon>Endocarpon</taxon>
    </lineage>
</organism>
<feature type="compositionally biased region" description="Basic and acidic residues" evidence="1">
    <location>
        <begin position="736"/>
        <end position="747"/>
    </location>
</feature>
<feature type="region of interest" description="Disordered" evidence="1">
    <location>
        <begin position="275"/>
        <end position="305"/>
    </location>
</feature>
<comment type="caution">
    <text evidence="2">The sequence shown here is derived from an EMBL/GenBank/DDBJ whole genome shotgun (WGS) entry which is preliminary data.</text>
</comment>